<comment type="subcellular location">
    <subcellularLocation>
        <location evidence="1">Membrane</location>
        <topology evidence="1">Multi-pass membrane protein</topology>
    </subcellularLocation>
</comment>
<reference evidence="11 12" key="1">
    <citation type="submission" date="2016-01" db="EMBL/GenBank/DDBJ databases">
        <title>The new phylogeny of the genus Mycobacterium.</title>
        <authorList>
            <person name="Tarcisio F."/>
            <person name="Conor M."/>
            <person name="Antonella G."/>
            <person name="Elisabetta G."/>
            <person name="Giulia F.S."/>
            <person name="Sara T."/>
            <person name="Anna F."/>
            <person name="Clotilde B."/>
            <person name="Roberto B."/>
            <person name="Veronica D.S."/>
            <person name="Fabio R."/>
            <person name="Monica P."/>
            <person name="Olivier J."/>
            <person name="Enrico T."/>
            <person name="Nicola S."/>
        </authorList>
    </citation>
    <scope>NUCLEOTIDE SEQUENCE [LARGE SCALE GENOMIC DNA]</scope>
    <source>
        <strain evidence="11 12">DSM 44339</strain>
    </source>
</reference>
<keyword evidence="6 8" id="KW-0472">Membrane</keyword>
<evidence type="ECO:0000259" key="9">
    <source>
        <dbReference type="Pfam" id="PF18916"/>
    </source>
</evidence>
<keyword evidence="4" id="KW-0125">Carotenoid biosynthesis</keyword>
<evidence type="ECO:0000313" key="11">
    <source>
        <dbReference type="EMBL" id="ORV44104.1"/>
    </source>
</evidence>
<comment type="pathway">
    <text evidence="2">Carotenoid biosynthesis.</text>
</comment>
<dbReference type="GO" id="GO:0016117">
    <property type="term" value="P:carotenoid biosynthetic process"/>
    <property type="evidence" value="ECO:0007669"/>
    <property type="project" value="UniProtKB-KW"/>
</dbReference>
<evidence type="ECO:0000256" key="8">
    <source>
        <dbReference type="SAM" id="Phobius"/>
    </source>
</evidence>
<evidence type="ECO:0000313" key="13">
    <source>
        <dbReference type="Proteomes" id="UP000467201"/>
    </source>
</evidence>
<dbReference type="Proteomes" id="UP000193564">
    <property type="component" value="Unassembled WGS sequence"/>
</dbReference>
<dbReference type="EMBL" id="LQOS01000015">
    <property type="protein sequence ID" value="ORV44104.1"/>
    <property type="molecule type" value="Genomic_DNA"/>
</dbReference>
<dbReference type="Pfam" id="PF18916">
    <property type="entry name" value="Lycopene_cyc"/>
    <property type="match status" value="1"/>
</dbReference>
<dbReference type="STRING" id="126673.AWC01_04635"/>
<dbReference type="AlphaFoldDB" id="A0A1X1THR3"/>
<dbReference type="OrthoDB" id="5195186at2"/>
<dbReference type="EMBL" id="AP022605">
    <property type="protein sequence ID" value="BBZ09437.1"/>
    <property type="molecule type" value="Genomic_DNA"/>
</dbReference>
<dbReference type="KEGG" id="mdr:MDOR_36060"/>
<keyword evidence="7" id="KW-0413">Isomerase</keyword>
<sequence length="114" mass="12742">MDRFQYLMVLGACLLITLPLEVFGAGVYRQPRRAAAAILPVTAVFVVWDLIAIFADIWGYNAKYVTGIGFPGVPIEELLFFIVIPLCGLLTYNAVDTILTYLKRRLRDRSAQSS</sequence>
<keyword evidence="5 8" id="KW-1133">Transmembrane helix</keyword>
<evidence type="ECO:0000256" key="3">
    <source>
        <dbReference type="ARBA" id="ARBA00022692"/>
    </source>
</evidence>
<dbReference type="InterPro" id="IPR017825">
    <property type="entry name" value="Lycopene_cyclase_dom"/>
</dbReference>
<evidence type="ECO:0000256" key="5">
    <source>
        <dbReference type="ARBA" id="ARBA00022989"/>
    </source>
</evidence>
<protein>
    <submittedName>
        <fullName evidence="11">Lycopene cyclase</fullName>
    </submittedName>
</protein>
<feature type="transmembrane region" description="Helical" evidence="8">
    <location>
        <begin position="35"/>
        <end position="58"/>
    </location>
</feature>
<evidence type="ECO:0000256" key="6">
    <source>
        <dbReference type="ARBA" id="ARBA00023136"/>
    </source>
</evidence>
<keyword evidence="3 8" id="KW-0812">Transmembrane</keyword>
<evidence type="ECO:0000313" key="10">
    <source>
        <dbReference type="EMBL" id="BBZ09437.1"/>
    </source>
</evidence>
<dbReference type="NCBIfam" id="TIGR03462">
    <property type="entry name" value="CarR_dom_SF"/>
    <property type="match status" value="1"/>
</dbReference>
<dbReference type="GO" id="GO:0016872">
    <property type="term" value="F:intramolecular lyase activity"/>
    <property type="evidence" value="ECO:0007669"/>
    <property type="project" value="InterPro"/>
</dbReference>
<name>A0A1X1THR3_9MYCO</name>
<dbReference type="GO" id="GO:0045436">
    <property type="term" value="F:lycopene beta cyclase activity"/>
    <property type="evidence" value="ECO:0007669"/>
    <property type="project" value="UniProtKB-ARBA"/>
</dbReference>
<feature type="transmembrane region" description="Helical" evidence="8">
    <location>
        <begin position="78"/>
        <end position="102"/>
    </location>
</feature>
<evidence type="ECO:0000313" key="12">
    <source>
        <dbReference type="Proteomes" id="UP000193564"/>
    </source>
</evidence>
<evidence type="ECO:0000256" key="4">
    <source>
        <dbReference type="ARBA" id="ARBA00022746"/>
    </source>
</evidence>
<evidence type="ECO:0000256" key="2">
    <source>
        <dbReference type="ARBA" id="ARBA00004829"/>
    </source>
</evidence>
<reference evidence="10" key="3">
    <citation type="submission" date="2020-02" db="EMBL/GenBank/DDBJ databases">
        <authorList>
            <person name="Matsumoto Y."/>
            <person name="Motooka D."/>
            <person name="Nakamura S."/>
        </authorList>
    </citation>
    <scope>NUCLEOTIDE SEQUENCE</scope>
    <source>
        <strain evidence="10">JCM 12405</strain>
    </source>
</reference>
<accession>A0A1X1THR3</accession>
<evidence type="ECO:0000256" key="7">
    <source>
        <dbReference type="ARBA" id="ARBA00023235"/>
    </source>
</evidence>
<proteinExistence type="predicted"/>
<organism evidence="11 12">
    <name type="scientific">Mycolicibacterium doricum</name>
    <dbReference type="NCBI Taxonomy" id="126673"/>
    <lineage>
        <taxon>Bacteria</taxon>
        <taxon>Bacillati</taxon>
        <taxon>Actinomycetota</taxon>
        <taxon>Actinomycetes</taxon>
        <taxon>Mycobacteriales</taxon>
        <taxon>Mycobacteriaceae</taxon>
        <taxon>Mycolicibacterium</taxon>
    </lineage>
</organism>
<reference evidence="10 13" key="2">
    <citation type="journal article" date="2019" name="Emerg. Microbes Infect.">
        <title>Comprehensive subspecies identification of 175 nontuberculous mycobacteria species based on 7547 genomic profiles.</title>
        <authorList>
            <person name="Matsumoto Y."/>
            <person name="Kinjo T."/>
            <person name="Motooka D."/>
            <person name="Nabeya D."/>
            <person name="Jung N."/>
            <person name="Uechi K."/>
            <person name="Horii T."/>
            <person name="Iida T."/>
            <person name="Fujita J."/>
            <person name="Nakamura S."/>
        </authorList>
    </citation>
    <scope>NUCLEOTIDE SEQUENCE [LARGE SCALE GENOMIC DNA]</scope>
    <source>
        <strain evidence="10 13">JCM 12405</strain>
    </source>
</reference>
<keyword evidence="12" id="KW-1185">Reference proteome</keyword>
<gene>
    <name evidence="11" type="ORF">AWC01_04635</name>
    <name evidence="10" type="ORF">MDOR_36060</name>
</gene>
<feature type="domain" description="Lycopene cyclase" evidence="9">
    <location>
        <begin position="7"/>
        <end position="93"/>
    </location>
</feature>
<dbReference type="RefSeq" id="WP_085188671.1">
    <property type="nucleotide sequence ID" value="NZ_AP022605.1"/>
</dbReference>
<feature type="transmembrane region" description="Helical" evidence="8">
    <location>
        <begin position="6"/>
        <end position="28"/>
    </location>
</feature>
<evidence type="ECO:0000256" key="1">
    <source>
        <dbReference type="ARBA" id="ARBA00004141"/>
    </source>
</evidence>
<dbReference type="GO" id="GO:0016020">
    <property type="term" value="C:membrane"/>
    <property type="evidence" value="ECO:0007669"/>
    <property type="project" value="UniProtKB-SubCell"/>
</dbReference>
<dbReference type="Proteomes" id="UP000467201">
    <property type="component" value="Chromosome"/>
</dbReference>